<evidence type="ECO:0008006" key="4">
    <source>
        <dbReference type="Google" id="ProtNLM"/>
    </source>
</evidence>
<evidence type="ECO:0000313" key="2">
    <source>
        <dbReference type="EMBL" id="NJB72360.1"/>
    </source>
</evidence>
<feature type="transmembrane region" description="Helical" evidence="1">
    <location>
        <begin position="57"/>
        <end position="76"/>
    </location>
</feature>
<organism evidence="2 3">
    <name type="scientific">Saonia flava</name>
    <dbReference type="NCBI Taxonomy" id="523696"/>
    <lineage>
        <taxon>Bacteria</taxon>
        <taxon>Pseudomonadati</taxon>
        <taxon>Bacteroidota</taxon>
        <taxon>Flavobacteriia</taxon>
        <taxon>Flavobacteriales</taxon>
        <taxon>Flavobacteriaceae</taxon>
        <taxon>Saonia</taxon>
    </lineage>
</organism>
<dbReference type="AlphaFoldDB" id="A0A846QZL6"/>
<gene>
    <name evidence="2" type="ORF">GGR42_002851</name>
</gene>
<dbReference type="Proteomes" id="UP000590442">
    <property type="component" value="Unassembled WGS sequence"/>
</dbReference>
<keyword evidence="1" id="KW-0472">Membrane</keyword>
<keyword evidence="3" id="KW-1185">Reference proteome</keyword>
<keyword evidence="1" id="KW-1133">Transmembrane helix</keyword>
<proteinExistence type="predicted"/>
<reference evidence="2 3" key="1">
    <citation type="submission" date="2020-03" db="EMBL/GenBank/DDBJ databases">
        <title>Genomic Encyclopedia of Type Strains, Phase IV (KMG-IV): sequencing the most valuable type-strain genomes for metagenomic binning, comparative biology and taxonomic classification.</title>
        <authorList>
            <person name="Goeker M."/>
        </authorList>
    </citation>
    <scope>NUCLEOTIDE SEQUENCE [LARGE SCALE GENOMIC DNA]</scope>
    <source>
        <strain evidence="2 3">DSM 29762</strain>
    </source>
</reference>
<accession>A0A846QZL6</accession>
<keyword evidence="1" id="KW-0812">Transmembrane</keyword>
<sequence length="110" mass="12576">MNIGVLKLQFLTLWAVSENYMLPCLNKKLFGIECPGCGIQRSFSFLLQGDFLAAFKMYPAIYTLLILLSFAGVNLFLKFKYDFKIKVFLLVLNVAIIAISYIIKMNNLIH</sequence>
<evidence type="ECO:0000256" key="1">
    <source>
        <dbReference type="SAM" id="Phobius"/>
    </source>
</evidence>
<name>A0A846QZL6_9FLAO</name>
<comment type="caution">
    <text evidence="2">The sequence shown here is derived from an EMBL/GenBank/DDBJ whole genome shotgun (WGS) entry which is preliminary data.</text>
</comment>
<feature type="transmembrane region" description="Helical" evidence="1">
    <location>
        <begin position="83"/>
        <end position="103"/>
    </location>
</feature>
<dbReference type="Pfam" id="PF10825">
    <property type="entry name" value="DUF2752"/>
    <property type="match status" value="1"/>
</dbReference>
<evidence type="ECO:0000313" key="3">
    <source>
        <dbReference type="Proteomes" id="UP000590442"/>
    </source>
</evidence>
<dbReference type="InterPro" id="IPR021215">
    <property type="entry name" value="DUF2752"/>
</dbReference>
<dbReference type="EMBL" id="JAATJJ010000002">
    <property type="protein sequence ID" value="NJB72360.1"/>
    <property type="molecule type" value="Genomic_DNA"/>
</dbReference>
<protein>
    <recommendedName>
        <fullName evidence="4">DUF2752 domain-containing protein</fullName>
    </recommendedName>
</protein>